<keyword evidence="6" id="KW-1185">Reference proteome</keyword>
<dbReference type="SUPFAM" id="SSF54928">
    <property type="entry name" value="RNA-binding domain, RBD"/>
    <property type="match status" value="1"/>
</dbReference>
<organism evidence="5 6">
    <name type="scientific">Chilo suppressalis</name>
    <name type="common">Asiatic rice borer moth</name>
    <dbReference type="NCBI Taxonomy" id="168631"/>
    <lineage>
        <taxon>Eukaryota</taxon>
        <taxon>Metazoa</taxon>
        <taxon>Ecdysozoa</taxon>
        <taxon>Arthropoda</taxon>
        <taxon>Hexapoda</taxon>
        <taxon>Insecta</taxon>
        <taxon>Pterygota</taxon>
        <taxon>Neoptera</taxon>
        <taxon>Endopterygota</taxon>
        <taxon>Lepidoptera</taxon>
        <taxon>Glossata</taxon>
        <taxon>Ditrysia</taxon>
        <taxon>Pyraloidea</taxon>
        <taxon>Crambidae</taxon>
        <taxon>Crambinae</taxon>
        <taxon>Chilo</taxon>
    </lineage>
</organism>
<dbReference type="InterPro" id="IPR035979">
    <property type="entry name" value="RBD_domain_sf"/>
</dbReference>
<evidence type="ECO:0000313" key="5">
    <source>
        <dbReference type="EMBL" id="CAH0405683.1"/>
    </source>
</evidence>
<feature type="compositionally biased region" description="Polar residues" evidence="3">
    <location>
        <begin position="213"/>
        <end position="222"/>
    </location>
</feature>
<feature type="compositionally biased region" description="Acidic residues" evidence="3">
    <location>
        <begin position="575"/>
        <end position="586"/>
    </location>
</feature>
<reference evidence="5" key="1">
    <citation type="submission" date="2021-12" db="EMBL/GenBank/DDBJ databases">
        <authorList>
            <person name="King R."/>
        </authorList>
    </citation>
    <scope>NUCLEOTIDE SEQUENCE</scope>
</reference>
<proteinExistence type="predicted"/>
<feature type="compositionally biased region" description="Basic residues" evidence="3">
    <location>
        <begin position="250"/>
        <end position="262"/>
    </location>
</feature>
<dbReference type="InterPro" id="IPR000504">
    <property type="entry name" value="RRM_dom"/>
</dbReference>
<feature type="region of interest" description="Disordered" evidence="3">
    <location>
        <begin position="82"/>
        <end position="316"/>
    </location>
</feature>
<evidence type="ECO:0000313" key="6">
    <source>
        <dbReference type="Proteomes" id="UP001153292"/>
    </source>
</evidence>
<feature type="compositionally biased region" description="Basic and acidic residues" evidence="3">
    <location>
        <begin position="185"/>
        <end position="194"/>
    </location>
</feature>
<feature type="compositionally biased region" description="Low complexity" evidence="3">
    <location>
        <begin position="233"/>
        <end position="242"/>
    </location>
</feature>
<keyword evidence="1 2" id="KW-0694">RNA-binding</keyword>
<evidence type="ECO:0000259" key="4">
    <source>
        <dbReference type="PROSITE" id="PS50102"/>
    </source>
</evidence>
<feature type="region of interest" description="Disordered" evidence="3">
    <location>
        <begin position="563"/>
        <end position="586"/>
    </location>
</feature>
<name>A0ABN8B7Z8_CHISP</name>
<dbReference type="EMBL" id="OU963898">
    <property type="protein sequence ID" value="CAH0405683.1"/>
    <property type="molecule type" value="Genomic_DNA"/>
</dbReference>
<feature type="compositionally biased region" description="Basic residues" evidence="3">
    <location>
        <begin position="347"/>
        <end position="359"/>
    </location>
</feature>
<evidence type="ECO:0000256" key="2">
    <source>
        <dbReference type="PROSITE-ProRule" id="PRU00176"/>
    </source>
</evidence>
<feature type="region of interest" description="Disordered" evidence="3">
    <location>
        <begin position="344"/>
        <end position="374"/>
    </location>
</feature>
<evidence type="ECO:0000256" key="3">
    <source>
        <dbReference type="SAM" id="MobiDB-lite"/>
    </source>
</evidence>
<protein>
    <recommendedName>
        <fullName evidence="4">RRM domain-containing protein</fullName>
    </recommendedName>
</protein>
<dbReference type="InterPro" id="IPR012677">
    <property type="entry name" value="Nucleotide-bd_a/b_plait_sf"/>
</dbReference>
<feature type="region of interest" description="Disordered" evidence="3">
    <location>
        <begin position="39"/>
        <end position="67"/>
    </location>
</feature>
<dbReference type="Pfam" id="PF00076">
    <property type="entry name" value="RRM_1"/>
    <property type="match status" value="1"/>
</dbReference>
<dbReference type="Proteomes" id="UP001153292">
    <property type="component" value="Chromosome 5"/>
</dbReference>
<sequence length="586" mass="65999">MKSKSFNLKQNTPVAKLNKTYDFTGYYKTAAETSIALENSKTNESINERTKQTSKNKKDSKRSSIENKLEPLDVSLINIEGPTLNSVGNNSKMTSTPQSSRKSQLPKVKSIMKNSSGQSEDNMDEPEYFASPKPKKRNKSVSFMLEDSEQLVIKKTKSNDSIDKKPNTPSKTNVQKEKFKKFKKNKDLSEKENKGTTNVNIETGKEGKPKQLKQAQVENNSNEAKDLAINVQKDQTTSVTDKVVTDKKGNVNKKRKLKKVKKQNSDDTSETGNEGNNDEQIENKHKKLKKKKGKSDTEADNEPVSKFTKKDVKPEAIVENLENLSIGDTAHTLTNLLDEMTVAEKDKRKKNKRKMKKDKKPTASTSSSENADLEKIDEGKEKVKWKKRKWNKDRKGDLDEDSTSVIVDNLPLSIMCLYKKILSEHFGKHGIIRGIGIAEVYPTEVSKPVFTTTINFYSDGAATKALEEDNAIIEGNRIRVRQPLPRTQTTMVVRSYTELTEQALSTTFLPAGKIRNIRQLVKGKKAIATAFMEFDGPEALEKALKLGREAKINGKKLHVSRFEIRKKKRKTSAESENEGDSENSNE</sequence>
<dbReference type="SMART" id="SM00360">
    <property type="entry name" value="RRM"/>
    <property type="match status" value="2"/>
</dbReference>
<feature type="compositionally biased region" description="Polar residues" evidence="3">
    <location>
        <begin position="83"/>
        <end position="103"/>
    </location>
</feature>
<evidence type="ECO:0000256" key="1">
    <source>
        <dbReference type="ARBA" id="ARBA00022884"/>
    </source>
</evidence>
<dbReference type="PROSITE" id="PS50102">
    <property type="entry name" value="RRM"/>
    <property type="match status" value="1"/>
</dbReference>
<feature type="compositionally biased region" description="Basic residues" evidence="3">
    <location>
        <begin position="284"/>
        <end position="293"/>
    </location>
</feature>
<gene>
    <name evidence="5" type="ORF">CHILSU_LOCUS9048</name>
</gene>
<feature type="domain" description="RRM" evidence="4">
    <location>
        <begin position="489"/>
        <end position="569"/>
    </location>
</feature>
<dbReference type="Gene3D" id="3.30.70.330">
    <property type="match status" value="2"/>
</dbReference>
<accession>A0ABN8B7Z8</accession>
<dbReference type="CDD" id="cd00590">
    <property type="entry name" value="RRM_SF"/>
    <property type="match status" value="2"/>
</dbReference>
<feature type="compositionally biased region" description="Basic and acidic residues" evidence="3">
    <location>
        <begin position="157"/>
        <end position="166"/>
    </location>
</feature>